<evidence type="ECO:0000259" key="1">
    <source>
        <dbReference type="Pfam" id="PF12728"/>
    </source>
</evidence>
<name>A0A249MS16_SPHXE</name>
<dbReference type="AlphaFoldDB" id="A0A249MS16"/>
<accession>A0A249MS16</accession>
<reference evidence="2 3" key="1">
    <citation type="submission" date="2017-08" db="EMBL/GenBank/DDBJ databases">
        <title>Whole Genome Sequence of Sphingobium hydrophobicum C1: Insights into Adaption to the Electronic-waste Contaminated Sediment.</title>
        <authorList>
            <person name="Song D."/>
            <person name="Chen X."/>
            <person name="Xu M."/>
        </authorList>
    </citation>
    <scope>NUCLEOTIDE SEQUENCE [LARGE SCALE GENOMIC DNA]</scope>
    <source>
        <strain evidence="2 3">C1</strain>
    </source>
</reference>
<gene>
    <name evidence="2" type="ORF">CJD35_05545</name>
</gene>
<evidence type="ECO:0000313" key="3">
    <source>
        <dbReference type="Proteomes" id="UP000217141"/>
    </source>
</evidence>
<dbReference type="Pfam" id="PF12728">
    <property type="entry name" value="HTH_17"/>
    <property type="match status" value="1"/>
</dbReference>
<dbReference type="KEGG" id="shyd:CJD35_05545"/>
<organism evidence="2 3">
    <name type="scientific">Sphingobium xenophagum</name>
    <dbReference type="NCBI Taxonomy" id="121428"/>
    <lineage>
        <taxon>Bacteria</taxon>
        <taxon>Pseudomonadati</taxon>
        <taxon>Pseudomonadota</taxon>
        <taxon>Alphaproteobacteria</taxon>
        <taxon>Sphingomonadales</taxon>
        <taxon>Sphingomonadaceae</taxon>
        <taxon>Sphingobium</taxon>
    </lineage>
</organism>
<evidence type="ECO:0000313" key="2">
    <source>
        <dbReference type="EMBL" id="ASY43975.1"/>
    </source>
</evidence>
<dbReference type="InterPro" id="IPR041657">
    <property type="entry name" value="HTH_17"/>
</dbReference>
<dbReference type="Proteomes" id="UP000217141">
    <property type="component" value="Chromosome I"/>
</dbReference>
<feature type="domain" description="Helix-turn-helix" evidence="1">
    <location>
        <begin position="15"/>
        <end position="59"/>
    </location>
</feature>
<dbReference type="EMBL" id="CP022745">
    <property type="protein sequence ID" value="ASY43975.1"/>
    <property type="molecule type" value="Genomic_DNA"/>
</dbReference>
<proteinExistence type="predicted"/>
<sequence length="72" mass="8113">MRRMAPPIAPITVRIPDACRMIGIGRSKMYELIQEGRIETVKLGTSTLVVVESLTTLIEGIRQDQLKSRVQF</sequence>
<protein>
    <recommendedName>
        <fullName evidence="1">Helix-turn-helix domain-containing protein</fullName>
    </recommendedName>
</protein>